<dbReference type="InterPro" id="IPR011051">
    <property type="entry name" value="RmlC_Cupin_sf"/>
</dbReference>
<feature type="chain" id="PRO_5019424090" evidence="1">
    <location>
        <begin position="27"/>
        <end position="377"/>
    </location>
</feature>
<evidence type="ECO:0000313" key="2">
    <source>
        <dbReference type="EMBL" id="RVT93320.1"/>
    </source>
</evidence>
<feature type="signal peptide" evidence="1">
    <location>
        <begin position="1"/>
        <end position="26"/>
    </location>
</feature>
<dbReference type="Gene3D" id="2.60.120.10">
    <property type="entry name" value="Jelly Rolls"/>
    <property type="match status" value="1"/>
</dbReference>
<sequence>MKLRAKLCLTVALAAGATVAALPAFAEQFGPPTVNQAPPFPVPEKGYEVEGRPGLMHNIPNIEFVTWEAFQAPGITAGLQRRLLSQSPSMDAVAQITYVPAGWTQPAGYDEVDNEIVVLDGDLSIGDEKLTKYSYSYMPAGLQHGATTSRQGAVLLQWYKGAPKFVASATSKAGARAHARVRDWNRYKYTWYVDDPFPAYRQGGNFPGYLHSLMRRDPDTGEMTWMTFVSGIAAPPSDKPGNFGGGAEVHPSFEEYYIPEGTRVATSDERGPTKAKYGGECVEGGVSSYKRGTRGYFWRAAGVAHGTVAQAPPGEKDGDGNLVKGNGEANWGWTLVRTGTRLWATYVTDCTYKTGIEYKQGDWRKYDYDVPRYVPHE</sequence>
<accession>A0A437M6H6</accession>
<evidence type="ECO:0000313" key="3">
    <source>
        <dbReference type="Proteomes" id="UP000282971"/>
    </source>
</evidence>
<comment type="caution">
    <text evidence="2">The sequence shown here is derived from an EMBL/GenBank/DDBJ whole genome shotgun (WGS) entry which is preliminary data.</text>
</comment>
<gene>
    <name evidence="2" type="ORF">EOD43_05395</name>
</gene>
<name>A0A437M6H6_9SPHN</name>
<keyword evidence="3" id="KW-1185">Reference proteome</keyword>
<reference evidence="2 3" key="1">
    <citation type="submission" date="2019-01" db="EMBL/GenBank/DDBJ databases">
        <authorList>
            <person name="Chen W.-M."/>
        </authorList>
    </citation>
    <scope>NUCLEOTIDE SEQUENCE [LARGE SCALE GENOMIC DNA]</scope>
    <source>
        <strain evidence="2 3">CCP-7</strain>
    </source>
</reference>
<proteinExistence type="predicted"/>
<dbReference type="SUPFAM" id="SSF51182">
    <property type="entry name" value="RmlC-like cupins"/>
    <property type="match status" value="1"/>
</dbReference>
<dbReference type="RefSeq" id="WP_127741806.1">
    <property type="nucleotide sequence ID" value="NZ_SACN01000001.1"/>
</dbReference>
<organism evidence="2 3">
    <name type="scientific">Sphingomonas crocodyli</name>
    <dbReference type="NCBI Taxonomy" id="1979270"/>
    <lineage>
        <taxon>Bacteria</taxon>
        <taxon>Pseudomonadati</taxon>
        <taxon>Pseudomonadota</taxon>
        <taxon>Alphaproteobacteria</taxon>
        <taxon>Sphingomonadales</taxon>
        <taxon>Sphingomonadaceae</taxon>
        <taxon>Sphingomonas</taxon>
    </lineage>
</organism>
<dbReference type="OrthoDB" id="9793147at2"/>
<protein>
    <submittedName>
        <fullName evidence="2">DUF4437 domain-containing protein</fullName>
    </submittedName>
</protein>
<evidence type="ECO:0000256" key="1">
    <source>
        <dbReference type="SAM" id="SignalP"/>
    </source>
</evidence>
<dbReference type="InterPro" id="IPR014710">
    <property type="entry name" value="RmlC-like_jellyroll"/>
</dbReference>
<dbReference type="InterPro" id="IPR028013">
    <property type="entry name" value="DUF4437"/>
</dbReference>
<keyword evidence="1" id="KW-0732">Signal</keyword>
<dbReference type="AlphaFoldDB" id="A0A437M6H6"/>
<dbReference type="EMBL" id="SACN01000001">
    <property type="protein sequence ID" value="RVT93320.1"/>
    <property type="molecule type" value="Genomic_DNA"/>
</dbReference>
<dbReference type="Proteomes" id="UP000282971">
    <property type="component" value="Unassembled WGS sequence"/>
</dbReference>
<dbReference type="Pfam" id="PF14499">
    <property type="entry name" value="DUF4437"/>
    <property type="match status" value="1"/>
</dbReference>